<dbReference type="InterPro" id="IPR014748">
    <property type="entry name" value="Enoyl-CoA_hydra_C"/>
</dbReference>
<dbReference type="CDD" id="cd06558">
    <property type="entry name" value="crotonase-like"/>
    <property type="match status" value="1"/>
</dbReference>
<evidence type="ECO:0000256" key="2">
    <source>
        <dbReference type="ARBA" id="ARBA00005254"/>
    </source>
</evidence>
<dbReference type="EMBL" id="JAAEDL010000001">
    <property type="protein sequence ID" value="MBR0679244.1"/>
    <property type="molecule type" value="Genomic_DNA"/>
</dbReference>
<keyword evidence="3" id="KW-0576">Peroxisome</keyword>
<evidence type="ECO:0000256" key="4">
    <source>
        <dbReference type="ARBA" id="ARBA00023235"/>
    </source>
</evidence>
<keyword evidence="6" id="KW-1185">Reference proteome</keyword>
<dbReference type="RefSeq" id="WP_211844584.1">
    <property type="nucleotide sequence ID" value="NZ_JAAEDL010000001.1"/>
</dbReference>
<dbReference type="GO" id="GO:0004165">
    <property type="term" value="F:delta(3)-delta(2)-enoyl-CoA isomerase activity"/>
    <property type="evidence" value="ECO:0007669"/>
    <property type="project" value="UniProtKB-ARBA"/>
</dbReference>
<comment type="similarity">
    <text evidence="2">Belongs to the enoyl-CoA hydratase/isomerase family.</text>
</comment>
<dbReference type="Pfam" id="PF00378">
    <property type="entry name" value="ECH_1"/>
    <property type="match status" value="1"/>
</dbReference>
<dbReference type="SUPFAM" id="SSF52096">
    <property type="entry name" value="ClpP/crotonase"/>
    <property type="match status" value="1"/>
</dbReference>
<organism evidence="5 6">
    <name type="scientific">Neoroseomonas eburnea</name>
    <dbReference type="NCBI Taxonomy" id="1346889"/>
    <lineage>
        <taxon>Bacteria</taxon>
        <taxon>Pseudomonadati</taxon>
        <taxon>Pseudomonadota</taxon>
        <taxon>Alphaproteobacteria</taxon>
        <taxon>Acetobacterales</taxon>
        <taxon>Acetobacteraceae</taxon>
        <taxon>Neoroseomonas</taxon>
    </lineage>
</organism>
<evidence type="ECO:0000256" key="3">
    <source>
        <dbReference type="ARBA" id="ARBA00023140"/>
    </source>
</evidence>
<accession>A0A9X9X6A8</accession>
<proteinExistence type="inferred from homology"/>
<sequence length="261" mass="27533">MSEIEVTDDAGLRTILLNRPDKKNALTRAMYAGMRDAMREAAAAPSVRAVLITGGAECFTSGNDVNDFRTRSATPDDSGPTPARDFLFALRDCPKPVVAAVAGYAIGIGTTLLLHCDLVYAAENAVFRMPFVDLGLCPEGGSSLLVPQRGGQLLANELLMLGEAFAPATALRAGIVNAVLPTGELLATAEGVARKLAAKPPVAMAATKRLLRGTGAETLTAHMTEEFAKFSELLRGPEAAEAVAAFQEKRKPDFSRFLAAE</sequence>
<protein>
    <submittedName>
        <fullName evidence="5">Enoyl-CoA hydratase</fullName>
    </submittedName>
</protein>
<dbReference type="InterPro" id="IPR051053">
    <property type="entry name" value="ECH/Chromodomain_protein"/>
</dbReference>
<dbReference type="PANTHER" id="PTHR43684">
    <property type="match status" value="1"/>
</dbReference>
<dbReference type="AlphaFoldDB" id="A0A9X9X6A8"/>
<comment type="subcellular location">
    <subcellularLocation>
        <location evidence="1">Peroxisome</location>
    </subcellularLocation>
</comment>
<dbReference type="PANTHER" id="PTHR43684:SF1">
    <property type="entry name" value="ENOYL-COA DELTA ISOMERASE 2"/>
    <property type="match status" value="1"/>
</dbReference>
<keyword evidence="4" id="KW-0413">Isomerase</keyword>
<dbReference type="Gene3D" id="1.10.12.10">
    <property type="entry name" value="Lyase 2-enoyl-coa Hydratase, Chain A, domain 2"/>
    <property type="match status" value="1"/>
</dbReference>
<reference evidence="5" key="2">
    <citation type="journal article" date="2021" name="Syst. Appl. Microbiol.">
        <title>Roseomonas hellenica sp. nov., isolated from roots of wild-growing Alkanna tinctoria.</title>
        <authorList>
            <person name="Rat A."/>
            <person name="Naranjo H.D."/>
            <person name="Lebbe L."/>
            <person name="Cnockaert M."/>
            <person name="Krigas N."/>
            <person name="Grigoriadou K."/>
            <person name="Maloupa E."/>
            <person name="Willems A."/>
        </authorList>
    </citation>
    <scope>NUCLEOTIDE SEQUENCE</scope>
    <source>
        <strain evidence="5">LMG 31228</strain>
    </source>
</reference>
<reference evidence="5" key="1">
    <citation type="submission" date="2020-01" db="EMBL/GenBank/DDBJ databases">
        <authorList>
            <person name="Rat A."/>
        </authorList>
    </citation>
    <scope>NUCLEOTIDE SEQUENCE</scope>
    <source>
        <strain evidence="5">LMG 31228</strain>
    </source>
</reference>
<evidence type="ECO:0000313" key="5">
    <source>
        <dbReference type="EMBL" id="MBR0679244.1"/>
    </source>
</evidence>
<dbReference type="InterPro" id="IPR029045">
    <property type="entry name" value="ClpP/crotonase-like_dom_sf"/>
</dbReference>
<gene>
    <name evidence="5" type="ORF">GXW74_01995</name>
</gene>
<name>A0A9X9X6A8_9PROT</name>
<evidence type="ECO:0000256" key="1">
    <source>
        <dbReference type="ARBA" id="ARBA00004275"/>
    </source>
</evidence>
<dbReference type="Gene3D" id="3.90.226.10">
    <property type="entry name" value="2-enoyl-CoA Hydratase, Chain A, domain 1"/>
    <property type="match status" value="1"/>
</dbReference>
<dbReference type="InterPro" id="IPR001753">
    <property type="entry name" value="Enoyl-CoA_hydra/iso"/>
</dbReference>
<evidence type="ECO:0000313" key="6">
    <source>
        <dbReference type="Proteomes" id="UP001138709"/>
    </source>
</evidence>
<comment type="caution">
    <text evidence="5">The sequence shown here is derived from an EMBL/GenBank/DDBJ whole genome shotgun (WGS) entry which is preliminary data.</text>
</comment>
<dbReference type="Proteomes" id="UP001138709">
    <property type="component" value="Unassembled WGS sequence"/>
</dbReference>